<dbReference type="HOGENOM" id="CLU_1817873_0_0_1"/>
<dbReference type="PANTHER" id="PTHR45720">
    <property type="entry name" value="CHLORIDE CHANNEL PROTEIN 2"/>
    <property type="match status" value="1"/>
</dbReference>
<name>T1F2L5_HELRO</name>
<evidence type="ECO:0000313" key="4">
    <source>
        <dbReference type="EMBL" id="ESO07525.1"/>
    </source>
</evidence>
<dbReference type="InterPro" id="IPR046342">
    <property type="entry name" value="CBS_dom_sf"/>
</dbReference>
<dbReference type="SUPFAM" id="SSF54631">
    <property type="entry name" value="CBS-domain pair"/>
    <property type="match status" value="1"/>
</dbReference>
<dbReference type="PANTHER" id="PTHR45720:SF10">
    <property type="entry name" value="CHLORIDE CHANNEL PROTEIN 2"/>
    <property type="match status" value="1"/>
</dbReference>
<dbReference type="Gene3D" id="3.10.580.10">
    <property type="entry name" value="CBS-domain"/>
    <property type="match status" value="1"/>
</dbReference>
<evidence type="ECO:0008006" key="7">
    <source>
        <dbReference type="Google" id="ProtNLM"/>
    </source>
</evidence>
<reference evidence="6" key="1">
    <citation type="submission" date="2012-12" db="EMBL/GenBank/DDBJ databases">
        <authorList>
            <person name="Hellsten U."/>
            <person name="Grimwood J."/>
            <person name="Chapman J.A."/>
            <person name="Shapiro H."/>
            <person name="Aerts A."/>
            <person name="Otillar R.P."/>
            <person name="Terry A.Y."/>
            <person name="Boore J.L."/>
            <person name="Simakov O."/>
            <person name="Marletaz F."/>
            <person name="Cho S.-J."/>
            <person name="Edsinger-Gonzales E."/>
            <person name="Havlak P."/>
            <person name="Kuo D.-H."/>
            <person name="Larsson T."/>
            <person name="Lv J."/>
            <person name="Arendt D."/>
            <person name="Savage R."/>
            <person name="Osoegawa K."/>
            <person name="de Jong P."/>
            <person name="Lindberg D.R."/>
            <person name="Seaver E.C."/>
            <person name="Weisblat D.A."/>
            <person name="Putnam N.H."/>
            <person name="Grigoriev I.V."/>
            <person name="Rokhsar D.S."/>
        </authorList>
    </citation>
    <scope>NUCLEOTIDE SEQUENCE</scope>
</reference>
<dbReference type="InParanoid" id="T1F2L5"/>
<reference evidence="4 6" key="2">
    <citation type="journal article" date="2013" name="Nature">
        <title>Insights into bilaterian evolution from three spiralian genomes.</title>
        <authorList>
            <person name="Simakov O."/>
            <person name="Marletaz F."/>
            <person name="Cho S.J."/>
            <person name="Edsinger-Gonzales E."/>
            <person name="Havlak P."/>
            <person name="Hellsten U."/>
            <person name="Kuo D.H."/>
            <person name="Larsson T."/>
            <person name="Lv J."/>
            <person name="Arendt D."/>
            <person name="Savage R."/>
            <person name="Osoegawa K."/>
            <person name="de Jong P."/>
            <person name="Grimwood J."/>
            <person name="Chapman J.A."/>
            <person name="Shapiro H."/>
            <person name="Aerts A."/>
            <person name="Otillar R.P."/>
            <person name="Terry A.Y."/>
            <person name="Boore J.L."/>
            <person name="Grigoriev I.V."/>
            <person name="Lindberg D.R."/>
            <person name="Seaver E.C."/>
            <person name="Weisblat D.A."/>
            <person name="Putnam N.H."/>
            <person name="Rokhsar D.S."/>
        </authorList>
    </citation>
    <scope>NUCLEOTIDE SEQUENCE</scope>
</reference>
<keyword evidence="2" id="KW-0406">Ion transport</keyword>
<dbReference type="OrthoDB" id="4564at2759"/>
<keyword evidence="3" id="KW-0868">Chloride</keyword>
<evidence type="ECO:0000256" key="1">
    <source>
        <dbReference type="ARBA" id="ARBA00022448"/>
    </source>
</evidence>
<protein>
    <recommendedName>
        <fullName evidence="7">CBS domain-containing protein</fullName>
    </recommendedName>
</protein>
<dbReference type="KEGG" id="hro:HELRODRAFT_170066"/>
<dbReference type="Proteomes" id="UP000015101">
    <property type="component" value="Unassembled WGS sequence"/>
</dbReference>
<dbReference type="RefSeq" id="XP_009014136.1">
    <property type="nucleotide sequence ID" value="XM_009015888.1"/>
</dbReference>
<dbReference type="InterPro" id="IPR050970">
    <property type="entry name" value="Cl_channel_volt-gated"/>
</dbReference>
<accession>T1F2L5</accession>
<sequence>MNFMTVKSDIGRVVDILRSCPCRNFPVVDNAENMMLLGTIQRRDLMKVIYKLILSVEDQENVVDRTKFETLKHLNESSNEELYDQNSLTTLLHRVIDVSEMGMDKAPFQIVDETSLYKVRKAIEKEIESTIRRKMKDLIVKN</sequence>
<evidence type="ECO:0000313" key="5">
    <source>
        <dbReference type="EnsemblMetazoa" id="HelroP170066"/>
    </source>
</evidence>
<reference evidence="5" key="3">
    <citation type="submission" date="2015-06" db="UniProtKB">
        <authorList>
            <consortium name="EnsemblMetazoa"/>
        </authorList>
    </citation>
    <scope>IDENTIFICATION</scope>
</reference>
<dbReference type="GO" id="GO:0006811">
    <property type="term" value="P:monoatomic ion transport"/>
    <property type="evidence" value="ECO:0007669"/>
    <property type="project" value="UniProtKB-KW"/>
</dbReference>
<gene>
    <name evidence="5" type="primary">20203064</name>
    <name evidence="4" type="ORF">HELRODRAFT_170066</name>
</gene>
<dbReference type="CTD" id="20203064"/>
<evidence type="ECO:0000256" key="3">
    <source>
        <dbReference type="ARBA" id="ARBA00023214"/>
    </source>
</evidence>
<dbReference type="EMBL" id="AMQM01003467">
    <property type="status" value="NOT_ANNOTATED_CDS"/>
    <property type="molecule type" value="Genomic_DNA"/>
</dbReference>
<dbReference type="EnsemblMetazoa" id="HelroT170066">
    <property type="protein sequence ID" value="HelroP170066"/>
    <property type="gene ID" value="HelroG170066"/>
</dbReference>
<evidence type="ECO:0000313" key="6">
    <source>
        <dbReference type="Proteomes" id="UP000015101"/>
    </source>
</evidence>
<dbReference type="GeneID" id="20203064"/>
<organism evidence="5 6">
    <name type="scientific">Helobdella robusta</name>
    <name type="common">Californian leech</name>
    <dbReference type="NCBI Taxonomy" id="6412"/>
    <lineage>
        <taxon>Eukaryota</taxon>
        <taxon>Metazoa</taxon>
        <taxon>Spiralia</taxon>
        <taxon>Lophotrochozoa</taxon>
        <taxon>Annelida</taxon>
        <taxon>Clitellata</taxon>
        <taxon>Hirudinea</taxon>
        <taxon>Rhynchobdellida</taxon>
        <taxon>Glossiphoniidae</taxon>
        <taxon>Helobdella</taxon>
    </lineage>
</organism>
<dbReference type="AlphaFoldDB" id="T1F2L5"/>
<dbReference type="EMBL" id="KB096183">
    <property type="protein sequence ID" value="ESO07525.1"/>
    <property type="molecule type" value="Genomic_DNA"/>
</dbReference>
<keyword evidence="1" id="KW-0813">Transport</keyword>
<proteinExistence type="predicted"/>
<keyword evidence="6" id="KW-1185">Reference proteome</keyword>
<evidence type="ECO:0000256" key="2">
    <source>
        <dbReference type="ARBA" id="ARBA00023065"/>
    </source>
</evidence>